<evidence type="ECO:0000256" key="1">
    <source>
        <dbReference type="ARBA" id="ARBA00022485"/>
    </source>
</evidence>
<dbReference type="SUPFAM" id="SSF52218">
    <property type="entry name" value="Flavoproteins"/>
    <property type="match status" value="1"/>
</dbReference>
<accession>A0A3R6NMG0</accession>
<protein>
    <submittedName>
        <fullName evidence="5">Ferredoxin</fullName>
    </submittedName>
</protein>
<evidence type="ECO:0000313" key="6">
    <source>
        <dbReference type="Proteomes" id="UP000286260"/>
    </source>
</evidence>
<evidence type="ECO:0000256" key="3">
    <source>
        <dbReference type="ARBA" id="ARBA00023004"/>
    </source>
</evidence>
<sequence length="257" mass="28555">MIFYFTGTGNSLWVAKALSEALGEQLVSIADELHKEKDGWVYPVRPDEKILFVYPVHSWGPAVSVTRFISRLTLNGYTGQSVYSVSTCGDECGYTDRLIGKALEKRAISLTAAYSVIMPNNYILLPGFDVDDKDVEERKLQDAPARVAEIIEAIREHGQDALYHTGSMPGLKSYWIYPLFAHLAIGSNSFRVTDVCISCGLCERICPTGTISMQAGKPVWTDTCVQCVACIHRCPVRAIEYGKGTLKKGRYHHPEIK</sequence>
<reference evidence="5 6" key="1">
    <citation type="submission" date="2018-08" db="EMBL/GenBank/DDBJ databases">
        <title>A genome reference for cultivated species of the human gut microbiota.</title>
        <authorList>
            <person name="Zou Y."/>
            <person name="Xue W."/>
            <person name="Luo G."/>
        </authorList>
    </citation>
    <scope>NUCLEOTIDE SEQUENCE [LARGE SCALE GENOMIC DNA]</scope>
    <source>
        <strain evidence="5 6">AM34-17</strain>
    </source>
</reference>
<dbReference type="PANTHER" id="PTHR24960">
    <property type="entry name" value="PHOTOSYSTEM I IRON-SULFUR CENTER-RELATED"/>
    <property type="match status" value="1"/>
</dbReference>
<proteinExistence type="predicted"/>
<gene>
    <name evidence="5" type="ORF">DW828_09050</name>
</gene>
<comment type="caution">
    <text evidence="5">The sequence shown here is derived from an EMBL/GenBank/DDBJ whole genome shotgun (WGS) entry which is preliminary data.</text>
</comment>
<dbReference type="InterPro" id="IPR047964">
    <property type="entry name" value="EFR1-like"/>
</dbReference>
<keyword evidence="1" id="KW-0004">4Fe-4S</keyword>
<dbReference type="GO" id="GO:0051539">
    <property type="term" value="F:4 iron, 4 sulfur cluster binding"/>
    <property type="evidence" value="ECO:0007669"/>
    <property type="project" value="UniProtKB-KW"/>
</dbReference>
<evidence type="ECO:0000313" key="5">
    <source>
        <dbReference type="EMBL" id="RHC85851.1"/>
    </source>
</evidence>
<dbReference type="NCBIfam" id="NF038196">
    <property type="entry name" value="ferrodoxin_EFR1"/>
    <property type="match status" value="1"/>
</dbReference>
<dbReference type="InterPro" id="IPR029039">
    <property type="entry name" value="Flavoprotein-like_sf"/>
</dbReference>
<dbReference type="Gene3D" id="3.30.70.20">
    <property type="match status" value="1"/>
</dbReference>
<dbReference type="InterPro" id="IPR017900">
    <property type="entry name" value="4Fe4S_Fe_S_CS"/>
</dbReference>
<dbReference type="Pfam" id="PF13187">
    <property type="entry name" value="Fer4_9"/>
    <property type="match status" value="1"/>
</dbReference>
<dbReference type="GO" id="GO:0046872">
    <property type="term" value="F:metal ion binding"/>
    <property type="evidence" value="ECO:0007669"/>
    <property type="project" value="UniProtKB-KW"/>
</dbReference>
<dbReference type="PROSITE" id="PS00198">
    <property type="entry name" value="4FE4S_FER_1"/>
    <property type="match status" value="2"/>
</dbReference>
<name>A0A3R6NMG0_9BACT</name>
<evidence type="ECO:0000256" key="4">
    <source>
        <dbReference type="ARBA" id="ARBA00023014"/>
    </source>
</evidence>
<dbReference type="PANTHER" id="PTHR24960:SF79">
    <property type="entry name" value="PHOTOSYSTEM I IRON-SULFUR CENTER"/>
    <property type="match status" value="1"/>
</dbReference>
<dbReference type="EMBL" id="QSII01000010">
    <property type="protein sequence ID" value="RHC85851.1"/>
    <property type="molecule type" value="Genomic_DNA"/>
</dbReference>
<dbReference type="InterPro" id="IPR050157">
    <property type="entry name" value="PSI_iron-sulfur_center"/>
</dbReference>
<dbReference type="AlphaFoldDB" id="A0A3R6NMG0"/>
<keyword evidence="4" id="KW-0411">Iron-sulfur</keyword>
<dbReference type="Proteomes" id="UP000286260">
    <property type="component" value="Unassembled WGS sequence"/>
</dbReference>
<keyword evidence="2" id="KW-0479">Metal-binding</keyword>
<dbReference type="SUPFAM" id="SSF54862">
    <property type="entry name" value="4Fe-4S ferredoxins"/>
    <property type="match status" value="1"/>
</dbReference>
<organism evidence="5 6">
    <name type="scientific">Parabacteroides merdae</name>
    <dbReference type="NCBI Taxonomy" id="46503"/>
    <lineage>
        <taxon>Bacteria</taxon>
        <taxon>Pseudomonadati</taxon>
        <taxon>Bacteroidota</taxon>
        <taxon>Bacteroidia</taxon>
        <taxon>Bacteroidales</taxon>
        <taxon>Tannerellaceae</taxon>
        <taxon>Parabacteroides</taxon>
    </lineage>
</organism>
<dbReference type="Gene3D" id="3.40.50.360">
    <property type="match status" value="1"/>
</dbReference>
<dbReference type="PROSITE" id="PS51379">
    <property type="entry name" value="4FE4S_FER_2"/>
    <property type="match status" value="2"/>
</dbReference>
<evidence type="ECO:0000256" key="2">
    <source>
        <dbReference type="ARBA" id="ARBA00022723"/>
    </source>
</evidence>
<keyword evidence="3" id="KW-0408">Iron</keyword>
<dbReference type="RefSeq" id="WP_122204358.1">
    <property type="nucleotide sequence ID" value="NZ_JADMWK010000004.1"/>
</dbReference>
<dbReference type="InterPro" id="IPR017896">
    <property type="entry name" value="4Fe4S_Fe-S-bd"/>
</dbReference>